<sequence length="43" mass="4955">MSQLQIELISRVLPILGAPLSLNQLIERNELNDDENKCPFEIF</sequence>
<dbReference type="Proteomes" id="UP001589774">
    <property type="component" value="Unassembled WGS sequence"/>
</dbReference>
<name>A0ABV6HGH6_9SPHI</name>
<evidence type="ECO:0000313" key="1">
    <source>
        <dbReference type="EMBL" id="MFC0317971.1"/>
    </source>
</evidence>
<comment type="caution">
    <text evidence="1">The sequence shown here is derived from an EMBL/GenBank/DDBJ whole genome shotgun (WGS) entry which is preliminary data.</text>
</comment>
<accession>A0ABV6HGH6</accession>
<protein>
    <submittedName>
        <fullName evidence="1">Uncharacterized protein</fullName>
    </submittedName>
</protein>
<dbReference type="EMBL" id="JBHLWO010000001">
    <property type="protein sequence ID" value="MFC0317971.1"/>
    <property type="molecule type" value="Genomic_DNA"/>
</dbReference>
<reference evidence="1 2" key="1">
    <citation type="submission" date="2024-09" db="EMBL/GenBank/DDBJ databases">
        <authorList>
            <person name="Sun Q."/>
            <person name="Mori K."/>
        </authorList>
    </citation>
    <scope>NUCLEOTIDE SEQUENCE [LARGE SCALE GENOMIC DNA]</scope>
    <source>
        <strain evidence="1 2">CCM 7765</strain>
    </source>
</reference>
<organism evidence="1 2">
    <name type="scientific">Olivibacter oleidegradans</name>
    <dbReference type="NCBI Taxonomy" id="760123"/>
    <lineage>
        <taxon>Bacteria</taxon>
        <taxon>Pseudomonadati</taxon>
        <taxon>Bacteroidota</taxon>
        <taxon>Sphingobacteriia</taxon>
        <taxon>Sphingobacteriales</taxon>
        <taxon>Sphingobacteriaceae</taxon>
        <taxon>Olivibacter</taxon>
    </lineage>
</organism>
<gene>
    <name evidence="1" type="ORF">ACFFI0_06605</name>
</gene>
<proteinExistence type="predicted"/>
<evidence type="ECO:0000313" key="2">
    <source>
        <dbReference type="Proteomes" id="UP001589774"/>
    </source>
</evidence>
<dbReference type="RefSeq" id="WP_256377656.1">
    <property type="nucleotide sequence ID" value="NZ_JBHLWO010000001.1"/>
</dbReference>
<keyword evidence="2" id="KW-1185">Reference proteome</keyword>